<accession>A0ACB6Z6H7</accession>
<gene>
    <name evidence="1" type="ORF">BDM02DRAFT_3120509</name>
</gene>
<evidence type="ECO:0000313" key="2">
    <source>
        <dbReference type="Proteomes" id="UP000886501"/>
    </source>
</evidence>
<dbReference type="EMBL" id="MU118097">
    <property type="protein sequence ID" value="KAF9645280.1"/>
    <property type="molecule type" value="Genomic_DNA"/>
</dbReference>
<evidence type="ECO:0000313" key="1">
    <source>
        <dbReference type="EMBL" id="KAF9645280.1"/>
    </source>
</evidence>
<reference evidence="1" key="1">
    <citation type="submission" date="2019-10" db="EMBL/GenBank/DDBJ databases">
        <authorList>
            <consortium name="DOE Joint Genome Institute"/>
            <person name="Kuo A."/>
            <person name="Miyauchi S."/>
            <person name="Kiss E."/>
            <person name="Drula E."/>
            <person name="Kohler A."/>
            <person name="Sanchez-Garcia M."/>
            <person name="Andreopoulos B."/>
            <person name="Barry K.W."/>
            <person name="Bonito G."/>
            <person name="Buee M."/>
            <person name="Carver A."/>
            <person name="Chen C."/>
            <person name="Cichocki N."/>
            <person name="Clum A."/>
            <person name="Culley D."/>
            <person name="Crous P.W."/>
            <person name="Fauchery L."/>
            <person name="Girlanda M."/>
            <person name="Hayes R."/>
            <person name="Keri Z."/>
            <person name="Labutti K."/>
            <person name="Lipzen A."/>
            <person name="Lombard V."/>
            <person name="Magnuson J."/>
            <person name="Maillard F."/>
            <person name="Morin E."/>
            <person name="Murat C."/>
            <person name="Nolan M."/>
            <person name="Ohm R."/>
            <person name="Pangilinan J."/>
            <person name="Pereira M."/>
            <person name="Perotto S."/>
            <person name="Peter M."/>
            <person name="Riley R."/>
            <person name="Sitrit Y."/>
            <person name="Stielow B."/>
            <person name="Szollosi G."/>
            <person name="Zifcakova L."/>
            <person name="Stursova M."/>
            <person name="Spatafora J.W."/>
            <person name="Tedersoo L."/>
            <person name="Vaario L.-M."/>
            <person name="Yamada A."/>
            <person name="Yan M."/>
            <person name="Wang P."/>
            <person name="Xu J."/>
            <person name="Bruns T."/>
            <person name="Baldrian P."/>
            <person name="Vilgalys R."/>
            <person name="Henrissat B."/>
            <person name="Grigoriev I.V."/>
            <person name="Hibbett D."/>
            <person name="Nagy L.G."/>
            <person name="Martin F.M."/>
        </authorList>
    </citation>
    <scope>NUCLEOTIDE SEQUENCE</scope>
    <source>
        <strain evidence="1">P2</strain>
    </source>
</reference>
<proteinExistence type="predicted"/>
<protein>
    <submittedName>
        <fullName evidence="1">Uncharacterized protein</fullName>
    </submittedName>
</protein>
<name>A0ACB6Z6H7_THEGA</name>
<dbReference type="Proteomes" id="UP000886501">
    <property type="component" value="Unassembled WGS sequence"/>
</dbReference>
<organism evidence="1 2">
    <name type="scientific">Thelephora ganbajun</name>
    <name type="common">Ganba fungus</name>
    <dbReference type="NCBI Taxonomy" id="370292"/>
    <lineage>
        <taxon>Eukaryota</taxon>
        <taxon>Fungi</taxon>
        <taxon>Dikarya</taxon>
        <taxon>Basidiomycota</taxon>
        <taxon>Agaricomycotina</taxon>
        <taxon>Agaricomycetes</taxon>
        <taxon>Thelephorales</taxon>
        <taxon>Thelephoraceae</taxon>
        <taxon>Thelephora</taxon>
    </lineage>
</organism>
<reference evidence="1" key="2">
    <citation type="journal article" date="2020" name="Nat. Commun.">
        <title>Large-scale genome sequencing of mycorrhizal fungi provides insights into the early evolution of symbiotic traits.</title>
        <authorList>
            <person name="Miyauchi S."/>
            <person name="Kiss E."/>
            <person name="Kuo A."/>
            <person name="Drula E."/>
            <person name="Kohler A."/>
            <person name="Sanchez-Garcia M."/>
            <person name="Morin E."/>
            <person name="Andreopoulos B."/>
            <person name="Barry K.W."/>
            <person name="Bonito G."/>
            <person name="Buee M."/>
            <person name="Carver A."/>
            <person name="Chen C."/>
            <person name="Cichocki N."/>
            <person name="Clum A."/>
            <person name="Culley D."/>
            <person name="Crous P.W."/>
            <person name="Fauchery L."/>
            <person name="Girlanda M."/>
            <person name="Hayes R.D."/>
            <person name="Keri Z."/>
            <person name="LaButti K."/>
            <person name="Lipzen A."/>
            <person name="Lombard V."/>
            <person name="Magnuson J."/>
            <person name="Maillard F."/>
            <person name="Murat C."/>
            <person name="Nolan M."/>
            <person name="Ohm R.A."/>
            <person name="Pangilinan J."/>
            <person name="Pereira M.F."/>
            <person name="Perotto S."/>
            <person name="Peter M."/>
            <person name="Pfister S."/>
            <person name="Riley R."/>
            <person name="Sitrit Y."/>
            <person name="Stielow J.B."/>
            <person name="Szollosi G."/>
            <person name="Zifcakova L."/>
            <person name="Stursova M."/>
            <person name="Spatafora J.W."/>
            <person name="Tedersoo L."/>
            <person name="Vaario L.M."/>
            <person name="Yamada A."/>
            <person name="Yan M."/>
            <person name="Wang P."/>
            <person name="Xu J."/>
            <person name="Bruns T."/>
            <person name="Baldrian P."/>
            <person name="Vilgalys R."/>
            <person name="Dunand C."/>
            <person name="Henrissat B."/>
            <person name="Grigoriev I.V."/>
            <person name="Hibbett D."/>
            <person name="Nagy L.G."/>
            <person name="Martin F.M."/>
        </authorList>
    </citation>
    <scope>NUCLEOTIDE SEQUENCE</scope>
    <source>
        <strain evidence="1">P2</strain>
    </source>
</reference>
<comment type="caution">
    <text evidence="1">The sequence shown here is derived from an EMBL/GenBank/DDBJ whole genome shotgun (WGS) entry which is preliminary data.</text>
</comment>
<sequence length="106" mass="11114">MSVIKSRAPVTGGNFGVWGGMFSTFDCAIKGWRQKEDAWNAIASGFLTGGCLAARSGPRSAFGSAVACGILLGVFEGVGVLVSRIMNDNTRPQLPPLPENMQPQPS</sequence>
<keyword evidence="2" id="KW-1185">Reference proteome</keyword>